<dbReference type="Pfam" id="PF13531">
    <property type="entry name" value="SBP_bac_11"/>
    <property type="match status" value="1"/>
</dbReference>
<dbReference type="PIRSF" id="PIRSF004846">
    <property type="entry name" value="ModA"/>
    <property type="match status" value="1"/>
</dbReference>
<feature type="binding site" evidence="4">
    <location>
        <position position="172"/>
    </location>
    <ligand>
        <name>molybdate</name>
        <dbReference type="ChEBI" id="CHEBI:36264"/>
    </ligand>
</feature>
<reference evidence="6 7" key="1">
    <citation type="submission" date="2020-12" db="EMBL/GenBank/DDBJ databases">
        <title>Draft genome sequence of the commensal strain Corynebacterium tuberculostearicum MFP09/CIP 102622 isolated from human skin.</title>
        <authorList>
            <person name="Boukerb A.M."/>
            <person name="Janvier X."/>
            <person name="Feuilloley M.G.J."/>
            <person name="Groboillot A."/>
        </authorList>
    </citation>
    <scope>NUCLEOTIDE SEQUENCE [LARGE SCALE GENOMIC DNA]</scope>
    <source>
        <strain evidence="6 7">CIP 102622</strain>
    </source>
</reference>
<feature type="binding site" evidence="4">
    <location>
        <position position="190"/>
    </location>
    <ligand>
        <name>molybdate</name>
        <dbReference type="ChEBI" id="CHEBI:36264"/>
    </ligand>
</feature>
<evidence type="ECO:0000256" key="2">
    <source>
        <dbReference type="ARBA" id="ARBA00022723"/>
    </source>
</evidence>
<feature type="binding site" evidence="4">
    <location>
        <position position="43"/>
    </location>
    <ligand>
        <name>molybdate</name>
        <dbReference type="ChEBI" id="CHEBI:36264"/>
    </ligand>
</feature>
<dbReference type="PANTHER" id="PTHR30632:SF0">
    <property type="entry name" value="SULFATE-BINDING PROTEIN"/>
    <property type="match status" value="1"/>
</dbReference>
<feature type="chain" id="PRO_5038865308" evidence="5">
    <location>
        <begin position="21"/>
        <end position="254"/>
    </location>
</feature>
<accession>A0A8I1HVZ1</accession>
<dbReference type="GO" id="GO:0015689">
    <property type="term" value="P:molybdate ion transport"/>
    <property type="evidence" value="ECO:0007669"/>
    <property type="project" value="InterPro"/>
</dbReference>
<gene>
    <name evidence="6" type="primary">modA</name>
    <name evidence="6" type="ORF">JDP02_00595</name>
</gene>
<evidence type="ECO:0000256" key="4">
    <source>
        <dbReference type="PIRSR" id="PIRSR004846-1"/>
    </source>
</evidence>
<dbReference type="PROSITE" id="PS51257">
    <property type="entry name" value="PROKAR_LIPOPROTEIN"/>
    <property type="match status" value="1"/>
</dbReference>
<comment type="similarity">
    <text evidence="1">Belongs to the bacterial solute-binding protein ModA family.</text>
</comment>
<dbReference type="NCBIfam" id="TIGR01256">
    <property type="entry name" value="modA"/>
    <property type="match status" value="1"/>
</dbReference>
<evidence type="ECO:0000313" key="6">
    <source>
        <dbReference type="EMBL" id="MBK3427017.1"/>
    </source>
</evidence>
<dbReference type="RefSeq" id="WP_200435181.1">
    <property type="nucleotide sequence ID" value="NZ_JAEHFL010000001.1"/>
</dbReference>
<proteinExistence type="inferred from homology"/>
<dbReference type="PANTHER" id="PTHR30632">
    <property type="entry name" value="MOLYBDATE-BINDING PERIPLASMIC PROTEIN"/>
    <property type="match status" value="1"/>
</dbReference>
<dbReference type="GO" id="GO:0030973">
    <property type="term" value="F:molybdate ion binding"/>
    <property type="evidence" value="ECO:0007669"/>
    <property type="project" value="TreeGrafter"/>
</dbReference>
<comment type="caution">
    <text evidence="6">The sequence shown here is derived from an EMBL/GenBank/DDBJ whole genome shotgun (WGS) entry which is preliminary data.</text>
</comment>
<sequence length="254" mass="26376">MKKRAAALLAALAFALTSCAPPTSTTSAQDADAATLNVLAASSTRVINDELTQRAGQLAPPVNLNFENGGSSDLVSKLREGAPADLLLTASKKTMDKAVQDGTVATPEVLATNVMVMVVPKGNPAGIRSVEDLAHSDHFVLCDPQVPCGDISSQIISDKRLDVHPSSQERQVADVLGKVASGEADAGWVYSTDAAAAGDDVEVIDIPGAEKFTNQIVGAVTAEASHPDQARAVLDILSGDFASTWRERGFTPAE</sequence>
<dbReference type="Gene3D" id="3.40.190.10">
    <property type="entry name" value="Periplasmic binding protein-like II"/>
    <property type="match status" value="2"/>
</dbReference>
<keyword evidence="7" id="KW-1185">Reference proteome</keyword>
<keyword evidence="3 5" id="KW-0732">Signal</keyword>
<dbReference type="AlphaFoldDB" id="A0A8I1HVZ1"/>
<organism evidence="6 7">
    <name type="scientific">Corynebacterium tuberculostearicum</name>
    <dbReference type="NCBI Taxonomy" id="38304"/>
    <lineage>
        <taxon>Bacteria</taxon>
        <taxon>Bacillati</taxon>
        <taxon>Actinomycetota</taxon>
        <taxon>Actinomycetes</taxon>
        <taxon>Mycobacteriales</taxon>
        <taxon>Corynebacteriaceae</taxon>
        <taxon>Corynebacterium</taxon>
    </lineage>
</organism>
<feature type="binding site" evidence="4">
    <location>
        <position position="71"/>
    </location>
    <ligand>
        <name>molybdate</name>
        <dbReference type="ChEBI" id="CHEBI:36264"/>
    </ligand>
</feature>
<dbReference type="Proteomes" id="UP000603369">
    <property type="component" value="Unassembled WGS sequence"/>
</dbReference>
<dbReference type="InterPro" id="IPR050682">
    <property type="entry name" value="ModA/WtpA"/>
</dbReference>
<protein>
    <submittedName>
        <fullName evidence="6">Molybdate ABC transporter substrate-binding protein</fullName>
    </submittedName>
</protein>
<dbReference type="InterPro" id="IPR005950">
    <property type="entry name" value="ModA"/>
</dbReference>
<evidence type="ECO:0000313" key="7">
    <source>
        <dbReference type="Proteomes" id="UP000603369"/>
    </source>
</evidence>
<dbReference type="SUPFAM" id="SSF53850">
    <property type="entry name" value="Periplasmic binding protein-like II"/>
    <property type="match status" value="1"/>
</dbReference>
<name>A0A8I1HVZ1_9CORY</name>
<evidence type="ECO:0000256" key="5">
    <source>
        <dbReference type="SAM" id="SignalP"/>
    </source>
</evidence>
<feature type="signal peptide" evidence="5">
    <location>
        <begin position="1"/>
        <end position="20"/>
    </location>
</feature>
<keyword evidence="4" id="KW-0500">Molybdenum</keyword>
<evidence type="ECO:0000256" key="3">
    <source>
        <dbReference type="ARBA" id="ARBA00022729"/>
    </source>
</evidence>
<dbReference type="EMBL" id="JAEHFL010000001">
    <property type="protein sequence ID" value="MBK3427017.1"/>
    <property type="molecule type" value="Genomic_DNA"/>
</dbReference>
<dbReference type="GO" id="GO:0046872">
    <property type="term" value="F:metal ion binding"/>
    <property type="evidence" value="ECO:0007669"/>
    <property type="project" value="UniProtKB-KW"/>
</dbReference>
<evidence type="ECO:0000256" key="1">
    <source>
        <dbReference type="ARBA" id="ARBA00009175"/>
    </source>
</evidence>
<keyword evidence="2 4" id="KW-0479">Metal-binding</keyword>